<feature type="transmembrane region" description="Helical" evidence="1">
    <location>
        <begin position="75"/>
        <end position="95"/>
    </location>
</feature>
<accession>A0A3N4I1P0</accession>
<gene>
    <name evidence="2" type="ORF">BJ508DRAFT_142487</name>
</gene>
<dbReference type="EMBL" id="ML119700">
    <property type="protein sequence ID" value="RPA79357.1"/>
    <property type="molecule type" value="Genomic_DNA"/>
</dbReference>
<keyword evidence="1" id="KW-0812">Transmembrane</keyword>
<reference evidence="2 3" key="1">
    <citation type="journal article" date="2018" name="Nat. Ecol. Evol.">
        <title>Pezizomycetes genomes reveal the molecular basis of ectomycorrhizal truffle lifestyle.</title>
        <authorList>
            <person name="Murat C."/>
            <person name="Payen T."/>
            <person name="Noel B."/>
            <person name="Kuo A."/>
            <person name="Morin E."/>
            <person name="Chen J."/>
            <person name="Kohler A."/>
            <person name="Krizsan K."/>
            <person name="Balestrini R."/>
            <person name="Da Silva C."/>
            <person name="Montanini B."/>
            <person name="Hainaut M."/>
            <person name="Levati E."/>
            <person name="Barry K.W."/>
            <person name="Belfiori B."/>
            <person name="Cichocki N."/>
            <person name="Clum A."/>
            <person name="Dockter R.B."/>
            <person name="Fauchery L."/>
            <person name="Guy J."/>
            <person name="Iotti M."/>
            <person name="Le Tacon F."/>
            <person name="Lindquist E.A."/>
            <person name="Lipzen A."/>
            <person name="Malagnac F."/>
            <person name="Mello A."/>
            <person name="Molinier V."/>
            <person name="Miyauchi S."/>
            <person name="Poulain J."/>
            <person name="Riccioni C."/>
            <person name="Rubini A."/>
            <person name="Sitrit Y."/>
            <person name="Splivallo R."/>
            <person name="Traeger S."/>
            <person name="Wang M."/>
            <person name="Zifcakova L."/>
            <person name="Wipf D."/>
            <person name="Zambonelli A."/>
            <person name="Paolocci F."/>
            <person name="Nowrousian M."/>
            <person name="Ottonello S."/>
            <person name="Baldrian P."/>
            <person name="Spatafora J.W."/>
            <person name="Henrissat B."/>
            <person name="Nagy L.G."/>
            <person name="Aury J.M."/>
            <person name="Wincker P."/>
            <person name="Grigoriev I.V."/>
            <person name="Bonfante P."/>
            <person name="Martin F.M."/>
        </authorList>
    </citation>
    <scope>NUCLEOTIDE SEQUENCE [LARGE SCALE GENOMIC DNA]</scope>
    <source>
        <strain evidence="2 3">RN42</strain>
    </source>
</reference>
<evidence type="ECO:0000313" key="2">
    <source>
        <dbReference type="EMBL" id="RPA79357.1"/>
    </source>
</evidence>
<keyword evidence="3" id="KW-1185">Reference proteome</keyword>
<feature type="transmembrane region" description="Helical" evidence="1">
    <location>
        <begin position="27"/>
        <end position="54"/>
    </location>
</feature>
<name>A0A3N4I1P0_ASCIM</name>
<keyword evidence="1" id="KW-1133">Transmembrane helix</keyword>
<proteinExistence type="predicted"/>
<dbReference type="Proteomes" id="UP000275078">
    <property type="component" value="Unassembled WGS sequence"/>
</dbReference>
<evidence type="ECO:0000256" key="1">
    <source>
        <dbReference type="SAM" id="Phobius"/>
    </source>
</evidence>
<organism evidence="2 3">
    <name type="scientific">Ascobolus immersus RN42</name>
    <dbReference type="NCBI Taxonomy" id="1160509"/>
    <lineage>
        <taxon>Eukaryota</taxon>
        <taxon>Fungi</taxon>
        <taxon>Dikarya</taxon>
        <taxon>Ascomycota</taxon>
        <taxon>Pezizomycotina</taxon>
        <taxon>Pezizomycetes</taxon>
        <taxon>Pezizales</taxon>
        <taxon>Ascobolaceae</taxon>
        <taxon>Ascobolus</taxon>
    </lineage>
</organism>
<keyword evidence="1" id="KW-0472">Membrane</keyword>
<dbReference type="AlphaFoldDB" id="A0A3N4I1P0"/>
<protein>
    <submittedName>
        <fullName evidence="2">Uncharacterized protein</fullName>
    </submittedName>
</protein>
<sequence length="109" mass="11830">MVAPATTSATTVTNGIPVQVGRQPVPAVAWFLLFLAGVIFIPFLVLAAYALQYNGRAPSPLQIRRVSALANKKQSIILLMWLYLVSFVQFGFTWVSDSLQSVLSVSADC</sequence>
<evidence type="ECO:0000313" key="3">
    <source>
        <dbReference type="Proteomes" id="UP000275078"/>
    </source>
</evidence>